<dbReference type="OrthoDB" id="319236at2759"/>
<accession>A0A078B7R8</accession>
<evidence type="ECO:0000313" key="1">
    <source>
        <dbReference type="EMBL" id="CDW90424.1"/>
    </source>
</evidence>
<organism evidence="1 2">
    <name type="scientific">Stylonychia lemnae</name>
    <name type="common">Ciliate</name>
    <dbReference type="NCBI Taxonomy" id="5949"/>
    <lineage>
        <taxon>Eukaryota</taxon>
        <taxon>Sar</taxon>
        <taxon>Alveolata</taxon>
        <taxon>Ciliophora</taxon>
        <taxon>Intramacronucleata</taxon>
        <taxon>Spirotrichea</taxon>
        <taxon>Stichotrichia</taxon>
        <taxon>Sporadotrichida</taxon>
        <taxon>Oxytrichidae</taxon>
        <taxon>Stylonychinae</taxon>
        <taxon>Stylonychia</taxon>
    </lineage>
</organism>
<dbReference type="InParanoid" id="A0A078B7R8"/>
<gene>
    <name evidence="1" type="primary">Contig6054.g6478</name>
    <name evidence="1" type="ORF">STYLEM_19567</name>
</gene>
<sequence length="222" mass="26130">MRPTDLNFRSPKQRTAEILYPIVKNDGKTIDLAYDQRIRLRSSEEKKRYSSFNQEKRFNYYDAMIISRRRGPGAYETQNENTILQKVQSSKRKSKEPFIGLGKNYNNGLSQFGNTIMFDDTFANKDFKKTINKLQRDTVNYINQDVKFEMTAPLYSTKDISGKEFTNFTCFRIDKIIELSQSILSKKLQGQVSIMSRCQQKFSDQRCLVFWDINNQGFKDKH</sequence>
<protein>
    <submittedName>
        <fullName evidence="1">Uncharacterized protein</fullName>
    </submittedName>
</protein>
<reference evidence="1 2" key="1">
    <citation type="submission" date="2014-06" db="EMBL/GenBank/DDBJ databases">
        <authorList>
            <person name="Swart Estienne"/>
        </authorList>
    </citation>
    <scope>NUCLEOTIDE SEQUENCE [LARGE SCALE GENOMIC DNA]</scope>
    <source>
        <strain evidence="1 2">130c</strain>
    </source>
</reference>
<dbReference type="AlphaFoldDB" id="A0A078B7R8"/>
<proteinExistence type="predicted"/>
<keyword evidence="2" id="KW-1185">Reference proteome</keyword>
<name>A0A078B7R8_STYLE</name>
<dbReference type="Proteomes" id="UP000039865">
    <property type="component" value="Unassembled WGS sequence"/>
</dbReference>
<dbReference type="EMBL" id="CCKQ01018454">
    <property type="protein sequence ID" value="CDW90424.1"/>
    <property type="molecule type" value="Genomic_DNA"/>
</dbReference>
<evidence type="ECO:0000313" key="2">
    <source>
        <dbReference type="Proteomes" id="UP000039865"/>
    </source>
</evidence>